<dbReference type="Gene3D" id="1.10.10.60">
    <property type="entry name" value="Homeodomain-like"/>
    <property type="match status" value="2"/>
</dbReference>
<keyword evidence="3" id="KW-0804">Transcription</keyword>
<dbReference type="EMBL" id="ABED02000021">
    <property type="protein sequence ID" value="EDP22303.1"/>
    <property type="molecule type" value="Genomic_DNA"/>
</dbReference>
<name>A8S912_9FIRM</name>
<reference evidence="5 6" key="1">
    <citation type="submission" date="2007-09" db="EMBL/GenBank/DDBJ databases">
        <title>Draft genome sequence of Faecalibacterium prausnitzii M21/2.</title>
        <authorList>
            <person name="Sudarsanam P."/>
            <person name="Ley R."/>
            <person name="Guruge J."/>
            <person name="Turnbaugh P.J."/>
            <person name="Mahowald M."/>
            <person name="Liep D."/>
            <person name="Gordon J."/>
        </authorList>
    </citation>
    <scope>NUCLEOTIDE SEQUENCE [LARGE SCALE GENOMIC DNA]</scope>
    <source>
        <strain evidence="5 6">M21/2</strain>
    </source>
</reference>
<dbReference type="InterPro" id="IPR037923">
    <property type="entry name" value="HTH-like"/>
</dbReference>
<dbReference type="HOGENOM" id="CLU_000445_88_3_9"/>
<evidence type="ECO:0000259" key="4">
    <source>
        <dbReference type="PROSITE" id="PS01124"/>
    </source>
</evidence>
<evidence type="ECO:0000313" key="5">
    <source>
        <dbReference type="EMBL" id="EDP22303.1"/>
    </source>
</evidence>
<accession>A8S912</accession>
<reference evidence="5 6" key="2">
    <citation type="submission" date="2007-09" db="EMBL/GenBank/DDBJ databases">
        <authorList>
            <person name="Fulton L."/>
            <person name="Clifton S."/>
            <person name="Fulton B."/>
            <person name="Xu J."/>
            <person name="Minx P."/>
            <person name="Pepin K.H."/>
            <person name="Johnson M."/>
            <person name="Thiruvilangam P."/>
            <person name="Bhonagiri V."/>
            <person name="Nash W.E."/>
            <person name="Mardis E.R."/>
            <person name="Wilson R.K."/>
        </authorList>
    </citation>
    <scope>NUCLEOTIDE SEQUENCE [LARGE SCALE GENOMIC DNA]</scope>
    <source>
        <strain evidence="5 6">M21/2</strain>
    </source>
</reference>
<dbReference type="InterPro" id="IPR009057">
    <property type="entry name" value="Homeodomain-like_sf"/>
</dbReference>
<dbReference type="AlphaFoldDB" id="A8S912"/>
<dbReference type="SUPFAM" id="SSF46689">
    <property type="entry name" value="Homeodomain-like"/>
    <property type="match status" value="2"/>
</dbReference>
<dbReference type="Pfam" id="PF12833">
    <property type="entry name" value="HTH_18"/>
    <property type="match status" value="1"/>
</dbReference>
<dbReference type="PROSITE" id="PS01124">
    <property type="entry name" value="HTH_ARAC_FAMILY_2"/>
    <property type="match status" value="1"/>
</dbReference>
<evidence type="ECO:0000256" key="3">
    <source>
        <dbReference type="ARBA" id="ARBA00023163"/>
    </source>
</evidence>
<dbReference type="PANTHER" id="PTHR43280">
    <property type="entry name" value="ARAC-FAMILY TRANSCRIPTIONAL REGULATOR"/>
    <property type="match status" value="1"/>
</dbReference>
<keyword evidence="1" id="KW-0805">Transcription regulation</keyword>
<evidence type="ECO:0000256" key="2">
    <source>
        <dbReference type="ARBA" id="ARBA00023125"/>
    </source>
</evidence>
<dbReference type="Pfam" id="PF02311">
    <property type="entry name" value="AraC_binding"/>
    <property type="match status" value="1"/>
</dbReference>
<proteinExistence type="predicted"/>
<gene>
    <name evidence="5" type="ORF">FAEPRAM212_00931</name>
</gene>
<dbReference type="SMART" id="SM00342">
    <property type="entry name" value="HTH_ARAC"/>
    <property type="match status" value="1"/>
</dbReference>
<feature type="domain" description="HTH araC/xylS-type" evidence="4">
    <location>
        <begin position="173"/>
        <end position="270"/>
    </location>
</feature>
<dbReference type="GO" id="GO:0043565">
    <property type="term" value="F:sequence-specific DNA binding"/>
    <property type="evidence" value="ECO:0007669"/>
    <property type="project" value="InterPro"/>
</dbReference>
<dbReference type="InterPro" id="IPR014710">
    <property type="entry name" value="RmlC-like_jellyroll"/>
</dbReference>
<dbReference type="InterPro" id="IPR003313">
    <property type="entry name" value="AraC-bd"/>
</dbReference>
<dbReference type="PANTHER" id="PTHR43280:SF34">
    <property type="entry name" value="ARAC-FAMILY TRANSCRIPTIONAL REGULATOR"/>
    <property type="match status" value="1"/>
</dbReference>
<dbReference type="Gene3D" id="2.60.120.10">
    <property type="entry name" value="Jelly Rolls"/>
    <property type="match status" value="1"/>
</dbReference>
<evidence type="ECO:0000256" key="1">
    <source>
        <dbReference type="ARBA" id="ARBA00023015"/>
    </source>
</evidence>
<organism evidence="5 6">
    <name type="scientific">Faecalibacterium prausnitzii M21/2</name>
    <dbReference type="NCBI Taxonomy" id="411485"/>
    <lineage>
        <taxon>Bacteria</taxon>
        <taxon>Bacillati</taxon>
        <taxon>Bacillota</taxon>
        <taxon>Clostridia</taxon>
        <taxon>Eubacteriales</taxon>
        <taxon>Oscillospiraceae</taxon>
        <taxon>Faecalibacterium</taxon>
    </lineage>
</organism>
<dbReference type="SUPFAM" id="SSF51215">
    <property type="entry name" value="Regulatory protein AraC"/>
    <property type="match status" value="1"/>
</dbReference>
<comment type="caution">
    <text evidence="5">The sequence shown here is derived from an EMBL/GenBank/DDBJ whole genome shotgun (WGS) entry which is preliminary data.</text>
</comment>
<protein>
    <submittedName>
        <fullName evidence="5">Transcriptional regulator, AraC family</fullName>
    </submittedName>
</protein>
<evidence type="ECO:0000313" key="6">
    <source>
        <dbReference type="Proteomes" id="UP000005945"/>
    </source>
</evidence>
<dbReference type="InterPro" id="IPR018060">
    <property type="entry name" value="HTH_AraC"/>
</dbReference>
<dbReference type="Proteomes" id="UP000005945">
    <property type="component" value="Unassembled WGS sequence"/>
</dbReference>
<keyword evidence="2" id="KW-0238">DNA-binding</keyword>
<dbReference type="GO" id="GO:0003700">
    <property type="term" value="F:DNA-binding transcription factor activity"/>
    <property type="evidence" value="ECO:0007669"/>
    <property type="project" value="InterPro"/>
</dbReference>
<sequence>MAEPDFEIDHYKDASYPPVASHYHEFYEIFLFVSGNADYVVHDKMFRLKPGDLLIIPPAIMHHPIFRDFEIPYERYVLWLSPPAFDTMKKIDPDIDYFLRPGHAKTFLIRDSVDSSRARFGQFEALTHAYREESLCYHSEGMADILRILIGINRSLYNREHVFAKAQKPSVLSNALHYIDLNLSGDLSLDTVAKALFIDKYNFSHMFKQNMQISFYQYVIQQRLLEAKRLLMKKEPISSIPAKCGFSDYNAFYRSFKKNYGVNPREYVAYHIKAIHGEVGGLSLDIDHQSTES</sequence>